<comment type="caution">
    <text evidence="3">The sequence shown here is derived from an EMBL/GenBank/DDBJ whole genome shotgun (WGS) entry which is preliminary data.</text>
</comment>
<feature type="domain" description="Peptidase M1 membrane alanine aminopeptidase" evidence="2">
    <location>
        <begin position="884"/>
        <end position="1074"/>
    </location>
</feature>
<feature type="transmembrane region" description="Helical" evidence="1">
    <location>
        <begin position="370"/>
        <end position="388"/>
    </location>
</feature>
<feature type="transmembrane region" description="Helical" evidence="1">
    <location>
        <begin position="415"/>
        <end position="441"/>
    </location>
</feature>
<keyword evidence="3" id="KW-0378">Hydrolase</keyword>
<dbReference type="InterPro" id="IPR014782">
    <property type="entry name" value="Peptidase_M1_dom"/>
</dbReference>
<keyword evidence="4" id="KW-1185">Reference proteome</keyword>
<feature type="transmembrane region" description="Helical" evidence="1">
    <location>
        <begin position="453"/>
        <end position="473"/>
    </location>
</feature>
<dbReference type="Pfam" id="PF01433">
    <property type="entry name" value="Peptidase_M1"/>
    <property type="match status" value="1"/>
</dbReference>
<keyword evidence="1" id="KW-1133">Transmembrane helix</keyword>
<keyword evidence="3" id="KW-0031">Aminopeptidase</keyword>
<feature type="transmembrane region" description="Helical" evidence="1">
    <location>
        <begin position="541"/>
        <end position="562"/>
    </location>
</feature>
<reference evidence="3 4" key="1">
    <citation type="submission" date="2024-09" db="EMBL/GenBank/DDBJ databases">
        <authorList>
            <person name="Sun Q."/>
            <person name="Mori K."/>
        </authorList>
    </citation>
    <scope>NUCLEOTIDE SEQUENCE [LARGE SCALE GENOMIC DNA]</scope>
    <source>
        <strain evidence="3 4">KCTC 23315</strain>
    </source>
</reference>
<feature type="transmembrane region" description="Helical" evidence="1">
    <location>
        <begin position="53"/>
        <end position="74"/>
    </location>
</feature>
<feature type="transmembrane region" description="Helical" evidence="1">
    <location>
        <begin position="135"/>
        <end position="159"/>
    </location>
</feature>
<dbReference type="GO" id="GO:0004177">
    <property type="term" value="F:aminopeptidase activity"/>
    <property type="evidence" value="ECO:0007669"/>
    <property type="project" value="UniProtKB-KW"/>
</dbReference>
<dbReference type="RefSeq" id="WP_377246031.1">
    <property type="nucleotide sequence ID" value="NZ_JBHLXP010000004.1"/>
</dbReference>
<feature type="transmembrane region" description="Helical" evidence="1">
    <location>
        <begin position="166"/>
        <end position="185"/>
    </location>
</feature>
<organism evidence="3 4">
    <name type="scientific">Rheinheimera tilapiae</name>
    <dbReference type="NCBI Taxonomy" id="875043"/>
    <lineage>
        <taxon>Bacteria</taxon>
        <taxon>Pseudomonadati</taxon>
        <taxon>Pseudomonadota</taxon>
        <taxon>Gammaproteobacteria</taxon>
        <taxon>Chromatiales</taxon>
        <taxon>Chromatiaceae</taxon>
        <taxon>Rheinheimera</taxon>
    </lineage>
</organism>
<keyword evidence="3" id="KW-0645">Protease</keyword>
<evidence type="ECO:0000313" key="3">
    <source>
        <dbReference type="EMBL" id="MFC0049691.1"/>
    </source>
</evidence>
<dbReference type="SUPFAM" id="SSF55486">
    <property type="entry name" value="Metalloproteases ('zincins'), catalytic domain"/>
    <property type="match status" value="1"/>
</dbReference>
<keyword evidence="1" id="KW-0812">Transmembrane</keyword>
<accession>A0ABV6BFN7</accession>
<dbReference type="Proteomes" id="UP001589813">
    <property type="component" value="Unassembled WGS sequence"/>
</dbReference>
<protein>
    <submittedName>
        <fullName evidence="3">M1 family aminopeptidase</fullName>
    </submittedName>
</protein>
<feature type="transmembrane region" description="Helical" evidence="1">
    <location>
        <begin position="574"/>
        <end position="593"/>
    </location>
</feature>
<feature type="transmembrane region" description="Helical" evidence="1">
    <location>
        <begin position="479"/>
        <end position="498"/>
    </location>
</feature>
<keyword evidence="1" id="KW-0472">Membrane</keyword>
<proteinExistence type="predicted"/>
<sequence>MKLGALLYNEWRFYRVQPQFWLCLLLALAFAALVNLNPGSIDAQPEKALLLRHSMLLMSIQPLLLAVLAPLAFCRDSQHGISALIDVSAQSLRQRLAVRATGLWLTAMAMQLIFLVMVALVMSKGLADSSGIWRWSLILLLVQQVPAITLLVALFLWLSRHSQSPLALYLQGAGIWLGYMLLAAATGSPLMANSQSISPLLSQLMLYLDLYALNPLLAQLQQQGAMPAGLLQLEMTFWLNRMLIVSLAAWICWRALRPGTSALPQPEHRRRALSMRSAAQSAAANGLLQNQTQGQYQPCPPGALTFWPVFRGLIQLQWQQLCWQRSTLLALLALCGLIFSEVYTGLGYAEQFSQLLPSSRDAINRVSGDVVPRFGLLLLAFWVYQIAWLNRQQRIDGLIAATPVPSSLLLSSQFVVLYGLVLLLVVLSLAAVALAQMLLQVPLDLLEYGQQGLLLVLPLLVWATLLLACHAVLRQPLWANLAVAGLLAFGLSPLPALLQLQHPLWRIGQSQLDLPDSLWGYQGALGNSAQTLAGDLSSGGFWPYLLLWALLALCLFALALQFYHRGTGFSSPRLATKLTPLTVCAALFAMLTLTQGWSLHQQLDQAGALQSRDERQAKQAAYERQYQHWQTVPQPVVRQVKLSASLQPQAQQASISATITLQNPHSTAISKLLLGFPRLQFGAELQSLQLQDAQAETIDAALGQQVFTLQPALAPGARIELQVQLALHQPAITAMPNHQVLRAEFSYLRLLQLLPQLGFVPELRLRDDADRARFGLAALPASQHQPSVLATPANARYDWATLDTTIAVPIGYQGIAAGTLLNSWQAEGQQYFHYRTQAPVRNLPALIAVPWQQQSSTAAGVPLQIYSPEFNATTDLTMQAMRDTVQWFSQQIGAYPGDALRLVIMPDIGPTGYALPQLVLINHRVGVRAKPNADAPFSQVYRRAAHETAHQWFGHGIGNGVPGDGAFLVESLAKYAELVLLEQRFGRAAMQGLVDYEQQRYARAQAGSLAAASSLIDADESYDQYSRATLVFAKLRAELGDAVIIAALRQLWQQHRYPATPASSMDFVRVLRAQSPASAQPLIEQLLLGTDVRLLLGEE</sequence>
<dbReference type="EMBL" id="JBHLXP010000004">
    <property type="protein sequence ID" value="MFC0049691.1"/>
    <property type="molecule type" value="Genomic_DNA"/>
</dbReference>
<dbReference type="Gene3D" id="1.10.390.10">
    <property type="entry name" value="Neutral Protease Domain 2"/>
    <property type="match status" value="1"/>
</dbReference>
<feature type="transmembrane region" description="Helical" evidence="1">
    <location>
        <begin position="238"/>
        <end position="256"/>
    </location>
</feature>
<name>A0ABV6BFN7_9GAMM</name>
<gene>
    <name evidence="3" type="ORF">ACFFJP_15440</name>
</gene>
<evidence type="ECO:0000313" key="4">
    <source>
        <dbReference type="Proteomes" id="UP001589813"/>
    </source>
</evidence>
<feature type="transmembrane region" description="Helical" evidence="1">
    <location>
        <begin position="328"/>
        <end position="349"/>
    </location>
</feature>
<evidence type="ECO:0000256" key="1">
    <source>
        <dbReference type="SAM" id="Phobius"/>
    </source>
</evidence>
<feature type="transmembrane region" description="Helical" evidence="1">
    <location>
        <begin position="102"/>
        <end position="123"/>
    </location>
</feature>
<evidence type="ECO:0000259" key="2">
    <source>
        <dbReference type="Pfam" id="PF01433"/>
    </source>
</evidence>
<dbReference type="InterPro" id="IPR027268">
    <property type="entry name" value="Peptidase_M4/M1_CTD_sf"/>
</dbReference>